<dbReference type="InterPro" id="IPR051532">
    <property type="entry name" value="Ester_Hydrolysis_Enzymes"/>
</dbReference>
<evidence type="ECO:0000313" key="4">
    <source>
        <dbReference type="Proteomes" id="UP000321353"/>
    </source>
</evidence>
<dbReference type="GO" id="GO:0016788">
    <property type="term" value="F:hydrolase activity, acting on ester bonds"/>
    <property type="evidence" value="ECO:0007669"/>
    <property type="project" value="UniProtKB-ARBA"/>
</dbReference>
<feature type="chain" id="PRO_5023105095" description="SGNH hydrolase-type esterase domain-containing protein" evidence="1">
    <location>
        <begin position="20"/>
        <end position="260"/>
    </location>
</feature>
<dbReference type="KEGG" id="smam:Mal15_63690"/>
<proteinExistence type="predicted"/>
<gene>
    <name evidence="3" type="ORF">Mal15_63690</name>
</gene>
<keyword evidence="4" id="KW-1185">Reference proteome</keyword>
<dbReference type="RefSeq" id="WP_147871246.1">
    <property type="nucleotide sequence ID" value="NZ_CP036264.1"/>
</dbReference>
<name>A0A5B9MLW9_9BACT</name>
<organism evidence="3 4">
    <name type="scientific">Stieleria maiorica</name>
    <dbReference type="NCBI Taxonomy" id="2795974"/>
    <lineage>
        <taxon>Bacteria</taxon>
        <taxon>Pseudomonadati</taxon>
        <taxon>Planctomycetota</taxon>
        <taxon>Planctomycetia</taxon>
        <taxon>Pirellulales</taxon>
        <taxon>Pirellulaceae</taxon>
        <taxon>Stieleria</taxon>
    </lineage>
</organism>
<reference evidence="3 4" key="1">
    <citation type="submission" date="2019-02" db="EMBL/GenBank/DDBJ databases">
        <title>Planctomycetal bacteria perform biofilm scaping via a novel small molecule.</title>
        <authorList>
            <person name="Jeske O."/>
            <person name="Boedeker C."/>
            <person name="Wiegand S."/>
            <person name="Breitling P."/>
            <person name="Kallscheuer N."/>
            <person name="Jogler M."/>
            <person name="Rohde M."/>
            <person name="Petersen J."/>
            <person name="Medema M.H."/>
            <person name="Surup F."/>
            <person name="Jogler C."/>
        </authorList>
    </citation>
    <scope>NUCLEOTIDE SEQUENCE [LARGE SCALE GENOMIC DNA]</scope>
    <source>
        <strain evidence="3 4">Mal15</strain>
    </source>
</reference>
<dbReference type="InterPro" id="IPR036514">
    <property type="entry name" value="SGNH_hydro_sf"/>
</dbReference>
<sequence precursor="true">MMRLFLLITSCLLVGPSIAPKLGAQESAPQGAESSEDLLAPYREAAEKRWAKDIAAFDELNNTQADTADAVLFIGSSSIRRWATMAVDMAPYQTIRRGYGGAKFTDMAVFVDRLVTPHRYRAIVMFVGNGVVGKEDDHTPDQIEALARHIVAVSQQHQPDAPFFLIEITPCESRFDAWSKIRAVNARLREIALSTPNTYFIPTASHYLKADGTPRAEFFVEDRLHLNEAGYDLWSTLIRRRLDDVLRAVAAEQRGESPKG</sequence>
<accession>A0A5B9MLW9</accession>
<feature type="domain" description="SGNH hydrolase-type esterase" evidence="2">
    <location>
        <begin position="80"/>
        <end position="233"/>
    </location>
</feature>
<dbReference type="AlphaFoldDB" id="A0A5B9MLW9"/>
<keyword evidence="1" id="KW-0732">Signal</keyword>
<dbReference type="Gene3D" id="3.40.50.1110">
    <property type="entry name" value="SGNH hydrolase"/>
    <property type="match status" value="1"/>
</dbReference>
<dbReference type="InterPro" id="IPR013830">
    <property type="entry name" value="SGNH_hydro"/>
</dbReference>
<protein>
    <recommendedName>
        <fullName evidence="2">SGNH hydrolase-type esterase domain-containing protein</fullName>
    </recommendedName>
</protein>
<dbReference type="Proteomes" id="UP000321353">
    <property type="component" value="Chromosome"/>
</dbReference>
<feature type="signal peptide" evidence="1">
    <location>
        <begin position="1"/>
        <end position="19"/>
    </location>
</feature>
<dbReference type="PANTHER" id="PTHR30383">
    <property type="entry name" value="THIOESTERASE 1/PROTEASE 1/LYSOPHOSPHOLIPASE L1"/>
    <property type="match status" value="1"/>
</dbReference>
<evidence type="ECO:0000313" key="3">
    <source>
        <dbReference type="EMBL" id="QEG02283.1"/>
    </source>
</evidence>
<dbReference type="Pfam" id="PF13472">
    <property type="entry name" value="Lipase_GDSL_2"/>
    <property type="match status" value="1"/>
</dbReference>
<evidence type="ECO:0000256" key="1">
    <source>
        <dbReference type="SAM" id="SignalP"/>
    </source>
</evidence>
<dbReference type="SUPFAM" id="SSF52266">
    <property type="entry name" value="SGNH hydrolase"/>
    <property type="match status" value="1"/>
</dbReference>
<dbReference type="EMBL" id="CP036264">
    <property type="protein sequence ID" value="QEG02283.1"/>
    <property type="molecule type" value="Genomic_DNA"/>
</dbReference>
<dbReference type="PANTHER" id="PTHR30383:SF29">
    <property type="entry name" value="SGNH HYDROLASE-TYPE ESTERASE DOMAIN-CONTAINING PROTEIN"/>
    <property type="match status" value="1"/>
</dbReference>
<evidence type="ECO:0000259" key="2">
    <source>
        <dbReference type="Pfam" id="PF13472"/>
    </source>
</evidence>